<dbReference type="Proteomes" id="UP000702425">
    <property type="component" value="Unassembled WGS sequence"/>
</dbReference>
<name>A0ABX2CYN0_9CYAN</name>
<gene>
    <name evidence="2" type="ORF">E5S67_03148</name>
</gene>
<protein>
    <submittedName>
        <fullName evidence="2">Uncharacterized protein</fullName>
    </submittedName>
</protein>
<feature type="region of interest" description="Disordered" evidence="1">
    <location>
        <begin position="185"/>
        <end position="222"/>
    </location>
</feature>
<evidence type="ECO:0000313" key="2">
    <source>
        <dbReference type="EMBL" id="NQE35416.1"/>
    </source>
</evidence>
<evidence type="ECO:0000313" key="3">
    <source>
        <dbReference type="Proteomes" id="UP000702425"/>
    </source>
</evidence>
<reference evidence="2 3" key="1">
    <citation type="journal article" date="2020" name="Sci. Rep.">
        <title>A novel cyanobacterial geosmin producer, revising GeoA distribution and dispersion patterns in Bacteria.</title>
        <authorList>
            <person name="Churro C."/>
            <person name="Semedo-Aguiar A.P."/>
            <person name="Silva A.D."/>
            <person name="Pereira-Leal J.B."/>
            <person name="Leite R.B."/>
        </authorList>
    </citation>
    <scope>NUCLEOTIDE SEQUENCE [LARGE SCALE GENOMIC DNA]</scope>
    <source>
        <strain evidence="2 3">IPMA8</strain>
    </source>
</reference>
<evidence type="ECO:0000256" key="1">
    <source>
        <dbReference type="SAM" id="MobiDB-lite"/>
    </source>
</evidence>
<accession>A0ABX2CYN0</accession>
<keyword evidence="3" id="KW-1185">Reference proteome</keyword>
<organism evidence="2 3">
    <name type="scientific">Microcoleus asticus IPMA8</name>
    <dbReference type="NCBI Taxonomy" id="2563858"/>
    <lineage>
        <taxon>Bacteria</taxon>
        <taxon>Bacillati</taxon>
        <taxon>Cyanobacteriota</taxon>
        <taxon>Cyanophyceae</taxon>
        <taxon>Oscillatoriophycideae</taxon>
        <taxon>Oscillatoriales</taxon>
        <taxon>Microcoleaceae</taxon>
        <taxon>Microcoleus</taxon>
        <taxon>Microcoleus asticus</taxon>
    </lineage>
</organism>
<dbReference type="EMBL" id="SRRZ01000055">
    <property type="protein sequence ID" value="NQE35416.1"/>
    <property type="molecule type" value="Genomic_DNA"/>
</dbReference>
<proteinExistence type="predicted"/>
<dbReference type="RefSeq" id="WP_216670493.1">
    <property type="nucleotide sequence ID" value="NZ_CAWPPK010000269.1"/>
</dbReference>
<comment type="caution">
    <text evidence="2">The sequence shown here is derived from an EMBL/GenBank/DDBJ whole genome shotgun (WGS) entry which is preliminary data.</text>
</comment>
<sequence length="222" mass="24702">MFKSVKTVNKLKQGLSFLCVTLSVAIFTLLSWVLESGELSMSALEPSLLRSYESASVQRVAQQSAPLQVRVQDAWKLVYEKLPDLPIENNYISKETGKVDPTNTLVGRLIRYHVFVKGRPPNYRFDWKLSLADYLGATPDYLVESVYPGNDVLRSNPMEQDRAAIQRLNRSQRDALVQALVDVFTESSGGGRTPAGGEKPQRRSNSPEIPQPQPGDAKLLAP</sequence>